<name>A0A1F7WZQ0_9BACT</name>
<accession>A0A1F7WZQ0</accession>
<dbReference type="AlphaFoldDB" id="A0A1F7WZQ0"/>
<reference evidence="2 3" key="1">
    <citation type="journal article" date="2016" name="Nat. Commun.">
        <title>Thousands of microbial genomes shed light on interconnected biogeochemical processes in an aquifer system.</title>
        <authorList>
            <person name="Anantharaman K."/>
            <person name="Brown C.T."/>
            <person name="Hug L.A."/>
            <person name="Sharon I."/>
            <person name="Castelle C.J."/>
            <person name="Probst A.J."/>
            <person name="Thomas B.C."/>
            <person name="Singh A."/>
            <person name="Wilkins M.J."/>
            <person name="Karaoz U."/>
            <person name="Brodie E.L."/>
            <person name="Williams K.H."/>
            <person name="Hubbard S.S."/>
            <person name="Banfield J.F."/>
        </authorList>
    </citation>
    <scope>NUCLEOTIDE SEQUENCE [LARGE SCALE GENOMIC DNA]</scope>
</reference>
<evidence type="ECO:0000313" key="2">
    <source>
        <dbReference type="EMBL" id="OGM08270.1"/>
    </source>
</evidence>
<gene>
    <name evidence="2" type="ORF">A2159_02235</name>
</gene>
<dbReference type="Gene3D" id="3.90.70.10">
    <property type="entry name" value="Cysteine proteinases"/>
    <property type="match status" value="1"/>
</dbReference>
<feature type="domain" description="Peptidase C39-like" evidence="1">
    <location>
        <begin position="361"/>
        <end position="513"/>
    </location>
</feature>
<dbReference type="PANTHER" id="PTHR43739:SF5">
    <property type="entry name" value="EXO-ALPHA-SIALIDASE"/>
    <property type="match status" value="1"/>
</dbReference>
<dbReference type="Pfam" id="PF13529">
    <property type="entry name" value="Peptidase_C39_2"/>
    <property type="match status" value="1"/>
</dbReference>
<dbReference type="GO" id="GO:0010411">
    <property type="term" value="P:xyloglucan metabolic process"/>
    <property type="evidence" value="ECO:0007669"/>
    <property type="project" value="TreeGrafter"/>
</dbReference>
<protein>
    <recommendedName>
        <fullName evidence="1">Peptidase C39-like domain-containing protein</fullName>
    </recommendedName>
</protein>
<organism evidence="2 3">
    <name type="scientific">Candidatus Woesebacteria bacterium RBG_13_34_9</name>
    <dbReference type="NCBI Taxonomy" id="1802477"/>
    <lineage>
        <taxon>Bacteria</taxon>
        <taxon>Candidatus Woeseibacteriota</taxon>
    </lineage>
</organism>
<evidence type="ECO:0000259" key="1">
    <source>
        <dbReference type="Pfam" id="PF13529"/>
    </source>
</evidence>
<dbReference type="InterPro" id="IPR039564">
    <property type="entry name" value="Peptidase_C39-like"/>
</dbReference>
<dbReference type="Proteomes" id="UP000179219">
    <property type="component" value="Unassembled WGS sequence"/>
</dbReference>
<dbReference type="InterPro" id="IPR015943">
    <property type="entry name" value="WD40/YVTN_repeat-like_dom_sf"/>
</dbReference>
<evidence type="ECO:0000313" key="3">
    <source>
        <dbReference type="Proteomes" id="UP000179219"/>
    </source>
</evidence>
<dbReference type="Gene3D" id="2.130.10.10">
    <property type="entry name" value="YVTN repeat-like/Quinoprotein amine dehydrogenase"/>
    <property type="match status" value="4"/>
</dbReference>
<comment type="caution">
    <text evidence="2">The sequence shown here is derived from an EMBL/GenBank/DDBJ whole genome shotgun (WGS) entry which is preliminary data.</text>
</comment>
<dbReference type="InterPro" id="IPR052025">
    <property type="entry name" value="Xyloglucanase_GH74"/>
</dbReference>
<proteinExistence type="predicted"/>
<sequence>MKNSVFYKLILFFLFFLIVNFFAQKSYAISPTVGSWTYVGLNDYLVYTIAVDPNNSSILYAGTAGNGILKSTNRGDTWTPINNGISNYTGYFTTIIVDPTNSNVLYAGGVGVDDGSTGILKSTNEGVNWFYSHEGIIDVDFGGPPRDVNTMIIDPRDHDILYASIGNRCGSIYKTTDGATNWTRGIGLACDPTGVTIDPFDSNILYTHTSWGQGVNKSIDAGMNWTNISGFGNNEVFYGISTDPFNSNNLYMNNISGVFKSSDQGVNWNLSNGSPDNIYRALTTDPIRTNTVYLGDNSSGNVSVTTNGGTTWNFISNGLPNNTSVKYLLVPKNDPSVLYAATEAGLYAYGLTPFNQPPISLDVPLFKQTSEPWGSQVYDSANKWFPSNPNISAWGCALTSAAMVFRYHGINKLPDGTTLDPGTLNTWLKKQKDGYVGKGLLNWLALSRLSKQAISTNNITAFDALEFKKKISSDKNLVKEDIMNQIPDILGEPGHFIVAKGIENDIITINDPAYDKNLLTQYGNTFLSINKFTPSNTDLSYIMLTINPNIDITLKDGNRVEVGNSFIEEPITNPDNIGETNGPPLKIVYLEKPTADDYEIVLNSPTETEYNVGIYLYDINGEVFTKTKKGSLQADEDSIIPITFDPQVNLYPKKISFGKMGSDLDKSFREGQILIPTVYEALNTYFNQAFDLRREKRDDLALEKLISFENFLYESKDTILEDAFNTLIYDVNYLETHL</sequence>
<dbReference type="PANTHER" id="PTHR43739">
    <property type="entry name" value="XYLOGLUCANASE (EUROFUNG)"/>
    <property type="match status" value="1"/>
</dbReference>
<dbReference type="EMBL" id="MGFP01000056">
    <property type="protein sequence ID" value="OGM08270.1"/>
    <property type="molecule type" value="Genomic_DNA"/>
</dbReference>
<dbReference type="SUPFAM" id="SSF110296">
    <property type="entry name" value="Oligoxyloglucan reducing end-specific cellobiohydrolase"/>
    <property type="match status" value="2"/>
</dbReference>